<protein>
    <submittedName>
        <fullName evidence="2">Uncharacterized protein</fullName>
    </submittedName>
</protein>
<feature type="region of interest" description="Disordered" evidence="1">
    <location>
        <begin position="29"/>
        <end position="70"/>
    </location>
</feature>
<feature type="compositionally biased region" description="Basic residues" evidence="1">
    <location>
        <begin position="60"/>
        <end position="70"/>
    </location>
</feature>
<organism evidence="2">
    <name type="scientific">Microvirga ossetica</name>
    <dbReference type="NCBI Taxonomy" id="1882682"/>
    <lineage>
        <taxon>Bacteria</taxon>
        <taxon>Pseudomonadati</taxon>
        <taxon>Pseudomonadota</taxon>
        <taxon>Alphaproteobacteria</taxon>
        <taxon>Hyphomicrobiales</taxon>
        <taxon>Methylobacteriaceae</taxon>
        <taxon>Microvirga</taxon>
    </lineage>
</organism>
<dbReference type="EMBL" id="CP016616">
    <property type="protein sequence ID" value="ANY78333.1"/>
    <property type="molecule type" value="Genomic_DNA"/>
</dbReference>
<name>A0A1B2EEF3_9HYPH</name>
<feature type="compositionally biased region" description="Basic and acidic residues" evidence="1">
    <location>
        <begin position="50"/>
        <end position="59"/>
    </location>
</feature>
<dbReference type="OrthoDB" id="8021170at2"/>
<dbReference type="RefSeq" id="WP_099509324.1">
    <property type="nucleotide sequence ID" value="NZ_CP016616.1"/>
</dbReference>
<dbReference type="AlphaFoldDB" id="A0A1B2EEF3"/>
<dbReference type="KEGG" id="moc:BB934_08860"/>
<sequence>MTGQSDNDLQASFEVLLAQVLTTDEKAQEHEALKKARGSARRQAVAAKASFERNRDRPAKPRKRRPRRQG</sequence>
<proteinExistence type="predicted"/>
<reference evidence="2" key="1">
    <citation type="submission" date="2016-07" db="EMBL/GenBank/DDBJ databases">
        <title>Microvirga ossetica sp. nov. a new species of rhizobia isolated from root nodules of the legume species Vicia alpestris Steven originated from North Ossetia region in the Caucasus.</title>
        <authorList>
            <person name="Safronova V.I."/>
            <person name="Kuznetsova I.G."/>
            <person name="Sazanova A.L."/>
            <person name="Belimov A."/>
            <person name="Andronov E."/>
            <person name="Osledkin Y.S."/>
            <person name="Onishchuk O.P."/>
            <person name="Kurchak O.N."/>
            <person name="Shaposhnikov A.I."/>
            <person name="Willems A."/>
            <person name="Tikhonovich I.A."/>
        </authorList>
    </citation>
    <scope>NUCLEOTIDE SEQUENCE [LARGE SCALE GENOMIC DNA]</scope>
    <source>
        <strain evidence="2">V5/3M</strain>
    </source>
</reference>
<accession>A0A1B2EEF3</accession>
<evidence type="ECO:0000256" key="1">
    <source>
        <dbReference type="SAM" id="MobiDB-lite"/>
    </source>
</evidence>
<evidence type="ECO:0000313" key="2">
    <source>
        <dbReference type="EMBL" id="ANY78333.1"/>
    </source>
</evidence>
<gene>
    <name evidence="2" type="ORF">BB934_08860</name>
</gene>